<keyword evidence="4" id="KW-1185">Reference proteome</keyword>
<protein>
    <recommendedName>
        <fullName evidence="2">DUF7041 domain-containing protein</fullName>
    </recommendedName>
</protein>
<name>A0A0L7QMU1_9HYME</name>
<feature type="compositionally biased region" description="Basic residues" evidence="1">
    <location>
        <begin position="192"/>
        <end position="204"/>
    </location>
</feature>
<evidence type="ECO:0000259" key="2">
    <source>
        <dbReference type="Pfam" id="PF23055"/>
    </source>
</evidence>
<dbReference type="PANTHER" id="PTHR33327:SF3">
    <property type="entry name" value="RNA-DIRECTED DNA POLYMERASE"/>
    <property type="match status" value="1"/>
</dbReference>
<dbReference type="PANTHER" id="PTHR33327">
    <property type="entry name" value="ENDONUCLEASE"/>
    <property type="match status" value="1"/>
</dbReference>
<organism evidence="3 4">
    <name type="scientific">Habropoda laboriosa</name>
    <dbReference type="NCBI Taxonomy" id="597456"/>
    <lineage>
        <taxon>Eukaryota</taxon>
        <taxon>Metazoa</taxon>
        <taxon>Ecdysozoa</taxon>
        <taxon>Arthropoda</taxon>
        <taxon>Hexapoda</taxon>
        <taxon>Insecta</taxon>
        <taxon>Pterygota</taxon>
        <taxon>Neoptera</taxon>
        <taxon>Endopterygota</taxon>
        <taxon>Hymenoptera</taxon>
        <taxon>Apocrita</taxon>
        <taxon>Aculeata</taxon>
        <taxon>Apoidea</taxon>
        <taxon>Anthophila</taxon>
        <taxon>Apidae</taxon>
        <taxon>Habropoda</taxon>
    </lineage>
</organism>
<gene>
    <name evidence="3" type="ORF">WH47_10529</name>
</gene>
<evidence type="ECO:0000256" key="1">
    <source>
        <dbReference type="SAM" id="MobiDB-lite"/>
    </source>
</evidence>
<accession>A0A0L7QMU1</accession>
<evidence type="ECO:0000313" key="3">
    <source>
        <dbReference type="EMBL" id="KOC59935.1"/>
    </source>
</evidence>
<dbReference type="Pfam" id="PF23055">
    <property type="entry name" value="DUF7041"/>
    <property type="match status" value="1"/>
</dbReference>
<feature type="region of interest" description="Disordered" evidence="1">
    <location>
        <begin position="187"/>
        <end position="208"/>
    </location>
</feature>
<reference evidence="3 4" key="1">
    <citation type="submission" date="2015-07" db="EMBL/GenBank/DDBJ databases">
        <title>The genome of Habropoda laboriosa.</title>
        <authorList>
            <person name="Pan H."/>
            <person name="Kapheim K."/>
        </authorList>
    </citation>
    <scope>NUCLEOTIDE SEQUENCE [LARGE SCALE GENOMIC DNA]</scope>
    <source>
        <strain evidence="3">0110345459</strain>
    </source>
</reference>
<proteinExistence type="predicted"/>
<dbReference type="InterPro" id="IPR055469">
    <property type="entry name" value="DUF7041"/>
</dbReference>
<dbReference type="EMBL" id="KQ414874">
    <property type="protein sequence ID" value="KOC59935.1"/>
    <property type="molecule type" value="Genomic_DNA"/>
</dbReference>
<dbReference type="STRING" id="597456.A0A0L7QMU1"/>
<dbReference type="OrthoDB" id="8033893at2759"/>
<dbReference type="Proteomes" id="UP000053825">
    <property type="component" value="Unassembled WGS sequence"/>
</dbReference>
<feature type="domain" description="DUF7041" evidence="2">
    <location>
        <begin position="20"/>
        <end position="103"/>
    </location>
</feature>
<dbReference type="AlphaFoldDB" id="A0A0L7QMU1"/>
<evidence type="ECO:0000313" key="4">
    <source>
        <dbReference type="Proteomes" id="UP000053825"/>
    </source>
</evidence>
<sequence length="241" mass="27733">MATHDEPTVTPQVNKISIRVPPFWPEQPAVWFKQLEAQFQLNGITADSTKFYHTISQLENKYAVEVHDVICNPPERERYETIKQELIHRVSTSQTRKIHQLLEKEEIGDRTPSQFLRHIKTLAGDTVSEEFLRTLWSSRLPATTQAIVSPPPQVAAVANQTPDPMQQRLEKMEFQIAELTNLLRRQQVAGTSKRRSRSRSRNRSRSPATKGYCWYHLTFGARSTKCKEPCTYTSGNEASRN</sequence>